<dbReference type="HAMAP" id="MF_00245">
    <property type="entry name" value="UPF0122"/>
    <property type="match status" value="1"/>
</dbReference>
<dbReference type="InterPro" id="IPR013324">
    <property type="entry name" value="RNA_pol_sigma_r3/r4-like"/>
</dbReference>
<protein>
    <recommendedName>
        <fullName evidence="3">UPF0122 protein PM3016_5193</fullName>
    </recommendedName>
</protein>
<evidence type="ECO:0000313" key="4">
    <source>
        <dbReference type="EMBL" id="AFC31911.1"/>
    </source>
</evidence>
<dbReference type="NCBIfam" id="NF001070">
    <property type="entry name" value="PRK00118.1-6"/>
    <property type="match status" value="1"/>
</dbReference>
<dbReference type="InterPro" id="IPR007394">
    <property type="entry name" value="UPF0122"/>
</dbReference>
<dbReference type="KEGG" id="pmq:PM3016_5193"/>
<reference evidence="4 5" key="1">
    <citation type="journal article" date="2012" name="J. Bacteriol.">
        <title>Complete Genome Sequence of Paenibacillus mucilaginosus 3016, a Bacterium Functional as Microbial Fertilizer.</title>
        <authorList>
            <person name="Ma M."/>
            <person name="Wang Z."/>
            <person name="Li L."/>
            <person name="Jiang X."/>
            <person name="Guan D."/>
            <person name="Cao F."/>
            <person name="Chen H."/>
            <person name="Wang X."/>
            <person name="Shen D."/>
            <person name="Du B."/>
            <person name="Li J."/>
        </authorList>
    </citation>
    <scope>NUCLEOTIDE SEQUENCE [LARGE SCALE GENOMIC DNA]</scope>
    <source>
        <strain evidence="4 5">3016</strain>
    </source>
</reference>
<proteinExistence type="inferred from homology"/>
<dbReference type="Gene3D" id="1.10.10.10">
    <property type="entry name" value="Winged helix-like DNA-binding domain superfamily/Winged helix DNA-binding domain"/>
    <property type="match status" value="1"/>
</dbReference>
<dbReference type="STRING" id="1116391.PM3016_5193"/>
<keyword evidence="5" id="KW-1185">Reference proteome</keyword>
<comment type="similarity">
    <text evidence="1 3">Belongs to the UPF0122 family.</text>
</comment>
<organism evidence="4 5">
    <name type="scientific">Paenibacillus mucilaginosus 3016</name>
    <dbReference type="NCBI Taxonomy" id="1116391"/>
    <lineage>
        <taxon>Bacteria</taxon>
        <taxon>Bacillati</taxon>
        <taxon>Bacillota</taxon>
        <taxon>Bacilli</taxon>
        <taxon>Bacillales</taxon>
        <taxon>Paenibacillaceae</taxon>
        <taxon>Paenibacillus</taxon>
    </lineage>
</organism>
<dbReference type="AlphaFoldDB" id="H6NQ87"/>
<dbReference type="Proteomes" id="UP000007523">
    <property type="component" value="Chromosome"/>
</dbReference>
<gene>
    <name evidence="4" type="ORF">PM3016_5193</name>
</gene>
<dbReference type="PANTHER" id="PTHR40083">
    <property type="entry name" value="UPF0122 PROTEIN CBO2450/CLC_2298"/>
    <property type="match status" value="1"/>
</dbReference>
<sequence>MTSSFGLGMIVSVVHAVKCFTLTGVSTVTEDGVLLKTNRINLLFDFYEKLLTEKQQIFMRLYFHDDYSLGEISTEFGISRQAIYEHIKRAEAVLEDYEAKLGLALKHEQRALLLEKLTGLCDGLPGERKLEAVSLIGRLNELD</sequence>
<comment type="function">
    <text evidence="2 3">Might take part in the signal recognition particle (SRP) pathway. This is inferred from the conservation of its genetic proximity to ftsY/ffh. May be a regulatory protein.</text>
</comment>
<evidence type="ECO:0000256" key="2">
    <source>
        <dbReference type="ARBA" id="ARBA00024764"/>
    </source>
</evidence>
<dbReference type="HOGENOM" id="CLU_129218_1_0_9"/>
<accession>H6NQ87</accession>
<dbReference type="EMBL" id="CP003235">
    <property type="protein sequence ID" value="AFC31911.1"/>
    <property type="molecule type" value="Genomic_DNA"/>
</dbReference>
<evidence type="ECO:0000313" key="5">
    <source>
        <dbReference type="Proteomes" id="UP000007523"/>
    </source>
</evidence>
<dbReference type="PANTHER" id="PTHR40083:SF1">
    <property type="entry name" value="UPF0122 PROTEIN YLXM"/>
    <property type="match status" value="1"/>
</dbReference>
<dbReference type="SUPFAM" id="SSF88659">
    <property type="entry name" value="Sigma3 and sigma4 domains of RNA polymerase sigma factors"/>
    <property type="match status" value="1"/>
</dbReference>
<dbReference type="InterPro" id="IPR036388">
    <property type="entry name" value="WH-like_DNA-bd_sf"/>
</dbReference>
<dbReference type="NCBIfam" id="NF045758">
    <property type="entry name" value="YlxM"/>
    <property type="match status" value="1"/>
</dbReference>
<dbReference type="Pfam" id="PF04297">
    <property type="entry name" value="UPF0122"/>
    <property type="match status" value="1"/>
</dbReference>
<evidence type="ECO:0000256" key="1">
    <source>
        <dbReference type="ARBA" id="ARBA00008720"/>
    </source>
</evidence>
<dbReference type="InterPro" id="IPR054831">
    <property type="entry name" value="UPF0122_fam_protein"/>
</dbReference>
<name>H6NQ87_9BACL</name>
<evidence type="ECO:0000256" key="3">
    <source>
        <dbReference type="HAMAP-Rule" id="MF_00245"/>
    </source>
</evidence>